<evidence type="ECO:0000313" key="1">
    <source>
        <dbReference type="EMBL" id="MFC6081029.1"/>
    </source>
</evidence>
<organism evidence="1 2">
    <name type="scientific">Sphaerisporangium aureirubrum</name>
    <dbReference type="NCBI Taxonomy" id="1544736"/>
    <lineage>
        <taxon>Bacteria</taxon>
        <taxon>Bacillati</taxon>
        <taxon>Actinomycetota</taxon>
        <taxon>Actinomycetes</taxon>
        <taxon>Streptosporangiales</taxon>
        <taxon>Streptosporangiaceae</taxon>
        <taxon>Sphaerisporangium</taxon>
    </lineage>
</organism>
<sequence>MDDERRRRLRRLGRIYRAAMEAEEKARAELAAEVLTAVETDKEPVGEVAREIGFDREWIRRARLRRDEDAKKAAAKKAAEQEAAGKS</sequence>
<dbReference type="Proteomes" id="UP001596137">
    <property type="component" value="Unassembled WGS sequence"/>
</dbReference>
<protein>
    <submittedName>
        <fullName evidence="1">Uncharacterized protein</fullName>
    </submittedName>
</protein>
<proteinExistence type="predicted"/>
<reference evidence="2" key="1">
    <citation type="journal article" date="2019" name="Int. J. Syst. Evol. Microbiol.">
        <title>The Global Catalogue of Microorganisms (GCM) 10K type strain sequencing project: providing services to taxonomists for standard genome sequencing and annotation.</title>
        <authorList>
            <consortium name="The Broad Institute Genomics Platform"/>
            <consortium name="The Broad Institute Genome Sequencing Center for Infectious Disease"/>
            <person name="Wu L."/>
            <person name="Ma J."/>
        </authorList>
    </citation>
    <scope>NUCLEOTIDE SEQUENCE [LARGE SCALE GENOMIC DNA]</scope>
    <source>
        <strain evidence="2">JCM 30346</strain>
    </source>
</reference>
<name>A0ABW1NED9_9ACTN</name>
<evidence type="ECO:0000313" key="2">
    <source>
        <dbReference type="Proteomes" id="UP001596137"/>
    </source>
</evidence>
<dbReference type="EMBL" id="JBHSRF010000007">
    <property type="protein sequence ID" value="MFC6081029.1"/>
    <property type="molecule type" value="Genomic_DNA"/>
</dbReference>
<comment type="caution">
    <text evidence="1">The sequence shown here is derived from an EMBL/GenBank/DDBJ whole genome shotgun (WGS) entry which is preliminary data.</text>
</comment>
<keyword evidence="2" id="KW-1185">Reference proteome</keyword>
<gene>
    <name evidence="1" type="ORF">ACFP1K_07640</name>
</gene>
<dbReference type="RefSeq" id="WP_380748435.1">
    <property type="nucleotide sequence ID" value="NZ_JBHSRF010000007.1"/>
</dbReference>
<accession>A0ABW1NED9</accession>